<sequence length="379" mass="40731">MTDKKKFGLYVLGIVAVLVLPLILQNFGNAWVRIADTALLYIMLALGLNIVVGYAGLLDLGFVAFYAAGAYLFGLMASPHLAQTFEWFAAAFPNGLHTSLWVVIPLSLAVAGLLGVLLGAPTLKLRGDYLAIVTLGFGEIVRIFLNNLDHPVNITNGPKGLNQIDSIQILGFNLDRPFDLFGYTIPSVTLYYYLFLFFVVMTIIICHRLQGSRVGRAWMAIREDEIAAKAMGINTRNMKLLAFGLGAMFGGVSGSMFGAFQGFVSPESFSLMESVMIVAMVVLGGLGHIPGVILGAVLLSALPEVLRYVAGPLQAMTDGRLDAAILRQLLIGLAMISVMLLRPRGLWPAPEHGKTLPKKVTPKGLQPVATSVTQPGATQ</sequence>
<protein>
    <submittedName>
        <fullName evidence="8">High-affinity branched-chain amino acid transport system permease protein LivH</fullName>
    </submittedName>
</protein>
<evidence type="ECO:0000256" key="6">
    <source>
        <dbReference type="SAM" id="MobiDB-lite"/>
    </source>
</evidence>
<accession>A0A7V8JQ77</accession>
<dbReference type="EMBL" id="WNDQ01000023">
    <property type="protein sequence ID" value="KAF1021307.1"/>
    <property type="molecule type" value="Genomic_DNA"/>
</dbReference>
<feature type="transmembrane region" description="Helical" evidence="7">
    <location>
        <begin position="275"/>
        <end position="302"/>
    </location>
</feature>
<dbReference type="PANTHER" id="PTHR30482:SF10">
    <property type="entry name" value="HIGH-AFFINITY BRANCHED-CHAIN AMINO ACID TRANSPORT PROTEIN BRAE"/>
    <property type="match status" value="1"/>
</dbReference>
<feature type="transmembrane region" description="Helical" evidence="7">
    <location>
        <begin position="30"/>
        <end position="50"/>
    </location>
</feature>
<feature type="region of interest" description="Disordered" evidence="6">
    <location>
        <begin position="352"/>
        <end position="379"/>
    </location>
</feature>
<evidence type="ECO:0000256" key="3">
    <source>
        <dbReference type="ARBA" id="ARBA00022692"/>
    </source>
</evidence>
<evidence type="ECO:0000313" key="9">
    <source>
        <dbReference type="Proteomes" id="UP000461670"/>
    </source>
</evidence>
<dbReference type="InterPro" id="IPR001851">
    <property type="entry name" value="ABC_transp_permease"/>
</dbReference>
<evidence type="ECO:0000256" key="1">
    <source>
        <dbReference type="ARBA" id="ARBA00004651"/>
    </source>
</evidence>
<feature type="transmembrane region" description="Helical" evidence="7">
    <location>
        <begin position="57"/>
        <end position="78"/>
    </location>
</feature>
<dbReference type="GO" id="GO:0005886">
    <property type="term" value="C:plasma membrane"/>
    <property type="evidence" value="ECO:0007669"/>
    <property type="project" value="UniProtKB-SubCell"/>
</dbReference>
<feature type="transmembrane region" description="Helical" evidence="7">
    <location>
        <begin position="240"/>
        <end position="263"/>
    </location>
</feature>
<dbReference type="Pfam" id="PF02653">
    <property type="entry name" value="BPD_transp_2"/>
    <property type="match status" value="1"/>
</dbReference>
<reference evidence="9" key="1">
    <citation type="journal article" date="2020" name="MBio">
        <title>Horizontal gene transfer to a defensive symbiont with a reduced genome amongst a multipartite beetle microbiome.</title>
        <authorList>
            <person name="Waterworth S.C."/>
            <person name="Florez L.V."/>
            <person name="Rees E.R."/>
            <person name="Hertweck C."/>
            <person name="Kaltenpoth M."/>
            <person name="Kwan J.C."/>
        </authorList>
    </citation>
    <scope>NUCLEOTIDE SEQUENCE [LARGE SCALE GENOMIC DNA]</scope>
</reference>
<keyword evidence="3 7" id="KW-0812">Transmembrane</keyword>
<gene>
    <name evidence="8" type="primary">livH_8</name>
    <name evidence="8" type="ORF">GAK30_01927</name>
</gene>
<dbReference type="GO" id="GO:0015658">
    <property type="term" value="F:branched-chain amino acid transmembrane transporter activity"/>
    <property type="evidence" value="ECO:0007669"/>
    <property type="project" value="InterPro"/>
</dbReference>
<dbReference type="InterPro" id="IPR043428">
    <property type="entry name" value="LivM-like"/>
</dbReference>
<evidence type="ECO:0000313" key="8">
    <source>
        <dbReference type="EMBL" id="KAF1021307.1"/>
    </source>
</evidence>
<keyword evidence="5 7" id="KW-0472">Membrane</keyword>
<proteinExistence type="predicted"/>
<feature type="transmembrane region" description="Helical" evidence="7">
    <location>
        <begin position="190"/>
        <end position="209"/>
    </location>
</feature>
<feature type="transmembrane region" description="Helical" evidence="7">
    <location>
        <begin position="7"/>
        <end position="24"/>
    </location>
</feature>
<evidence type="ECO:0000256" key="4">
    <source>
        <dbReference type="ARBA" id="ARBA00022989"/>
    </source>
</evidence>
<evidence type="ECO:0000256" key="7">
    <source>
        <dbReference type="SAM" id="Phobius"/>
    </source>
</evidence>
<evidence type="ECO:0000256" key="2">
    <source>
        <dbReference type="ARBA" id="ARBA00022475"/>
    </source>
</evidence>
<keyword evidence="2" id="KW-1003">Cell membrane</keyword>
<name>A0A7V8JQ77_9BURK</name>
<organism evidence="8 9">
    <name type="scientific">Paracidovorax wautersii</name>
    <dbReference type="NCBI Taxonomy" id="1177982"/>
    <lineage>
        <taxon>Bacteria</taxon>
        <taxon>Pseudomonadati</taxon>
        <taxon>Pseudomonadota</taxon>
        <taxon>Betaproteobacteria</taxon>
        <taxon>Burkholderiales</taxon>
        <taxon>Comamonadaceae</taxon>
        <taxon>Paracidovorax</taxon>
    </lineage>
</organism>
<dbReference type="AlphaFoldDB" id="A0A7V8JQ77"/>
<dbReference type="PANTHER" id="PTHR30482">
    <property type="entry name" value="HIGH-AFFINITY BRANCHED-CHAIN AMINO ACID TRANSPORT SYSTEM PERMEASE"/>
    <property type="match status" value="1"/>
</dbReference>
<feature type="transmembrane region" description="Helical" evidence="7">
    <location>
        <begin position="127"/>
        <end position="145"/>
    </location>
</feature>
<feature type="transmembrane region" description="Helical" evidence="7">
    <location>
        <begin position="98"/>
        <end position="120"/>
    </location>
</feature>
<evidence type="ECO:0000256" key="5">
    <source>
        <dbReference type="ARBA" id="ARBA00023136"/>
    </source>
</evidence>
<dbReference type="CDD" id="cd06581">
    <property type="entry name" value="TM_PBP1_LivM_like"/>
    <property type="match status" value="1"/>
</dbReference>
<comment type="subcellular location">
    <subcellularLocation>
        <location evidence="1">Cell membrane</location>
        <topology evidence="1">Multi-pass membrane protein</topology>
    </subcellularLocation>
</comment>
<keyword evidence="4 7" id="KW-1133">Transmembrane helix</keyword>
<feature type="compositionally biased region" description="Polar residues" evidence="6">
    <location>
        <begin position="368"/>
        <end position="379"/>
    </location>
</feature>
<dbReference type="Proteomes" id="UP000461670">
    <property type="component" value="Unassembled WGS sequence"/>
</dbReference>
<comment type="caution">
    <text evidence="8">The sequence shown here is derived from an EMBL/GenBank/DDBJ whole genome shotgun (WGS) entry which is preliminary data.</text>
</comment>